<dbReference type="InterPro" id="IPR001789">
    <property type="entry name" value="Sig_transdc_resp-reg_receiver"/>
</dbReference>
<keyword evidence="1" id="KW-0597">Phosphoprotein</keyword>
<dbReference type="PROSITE" id="PS50110">
    <property type="entry name" value="RESPONSE_REGULATORY"/>
    <property type="match status" value="1"/>
</dbReference>
<dbReference type="Proteomes" id="UP000001399">
    <property type="component" value="Chromosome"/>
</dbReference>
<feature type="domain" description="Response regulatory" evidence="2">
    <location>
        <begin position="30"/>
        <end position="141"/>
    </location>
</feature>
<proteinExistence type="predicted"/>
<reference evidence="4" key="1">
    <citation type="journal article" date="2011" name="J. Bacteriol.">
        <title>Genome sequences of eight morphologically diverse alphaproteobacteria.</title>
        <authorList>
            <consortium name="US DOE Joint Genome Institute"/>
            <person name="Brown P.J."/>
            <person name="Kysela D.T."/>
            <person name="Buechlein A."/>
            <person name="Hemmerich C."/>
            <person name="Brun Y.V."/>
        </authorList>
    </citation>
    <scope>NUCLEOTIDE SEQUENCE [LARGE SCALE GENOMIC DNA]</scope>
    <source>
        <strain evidence="4">ATCC 17100 / ATH 3.1.1 / DSM 162 / LMG 4299</strain>
    </source>
</reference>
<evidence type="ECO:0000313" key="3">
    <source>
        <dbReference type="EMBL" id="ADP71524.1"/>
    </source>
</evidence>
<dbReference type="Gene3D" id="3.40.50.2300">
    <property type="match status" value="1"/>
</dbReference>
<dbReference type="KEGG" id="rva:Rvan_2300"/>
<evidence type="ECO:0000259" key="2">
    <source>
        <dbReference type="PROSITE" id="PS50110"/>
    </source>
</evidence>
<sequence length="147" mass="15930">MTLDVFSMDYRFGYADRMSSDSEMPLQGAKILVAEDDAILAFDISILLQKAGASILGPAVTLNHTMTIAANTPMSAALLDVSLRGEEVFPAARVLTERGVGVVFYTGYAEVDKLKREWPNAEVLTKPAPPRRLVDAVARAWGESTVV</sequence>
<evidence type="ECO:0000313" key="4">
    <source>
        <dbReference type="Proteomes" id="UP000001399"/>
    </source>
</evidence>
<feature type="modified residue" description="4-aspartylphosphate" evidence="1">
    <location>
        <position position="80"/>
    </location>
</feature>
<dbReference type="SMART" id="SM00448">
    <property type="entry name" value="REC"/>
    <property type="match status" value="1"/>
</dbReference>
<organism evidence="3 4">
    <name type="scientific">Rhodomicrobium vannielii (strain ATCC 17100 / DSM 162 / LMG 4299 / NCIMB 10020 / ATH 3.1.1)</name>
    <dbReference type="NCBI Taxonomy" id="648757"/>
    <lineage>
        <taxon>Bacteria</taxon>
        <taxon>Pseudomonadati</taxon>
        <taxon>Pseudomonadota</taxon>
        <taxon>Alphaproteobacteria</taxon>
        <taxon>Hyphomicrobiales</taxon>
        <taxon>Hyphomicrobiaceae</taxon>
        <taxon>Rhodomicrobium</taxon>
    </lineage>
</organism>
<dbReference type="GO" id="GO:0000160">
    <property type="term" value="P:phosphorelay signal transduction system"/>
    <property type="evidence" value="ECO:0007669"/>
    <property type="project" value="InterPro"/>
</dbReference>
<dbReference type="SUPFAM" id="SSF52172">
    <property type="entry name" value="CheY-like"/>
    <property type="match status" value="1"/>
</dbReference>
<dbReference type="HOGENOM" id="CLU_000445_69_11_5"/>
<keyword evidence="4" id="KW-1185">Reference proteome</keyword>
<protein>
    <submittedName>
        <fullName evidence="3">Response regulator receiver</fullName>
    </submittedName>
</protein>
<dbReference type="STRING" id="648757.Rvan_2300"/>
<accession>E3I3W1</accession>
<dbReference type="AlphaFoldDB" id="E3I3W1"/>
<dbReference type="InterPro" id="IPR011006">
    <property type="entry name" value="CheY-like_superfamily"/>
</dbReference>
<evidence type="ECO:0000256" key="1">
    <source>
        <dbReference type="PROSITE-ProRule" id="PRU00169"/>
    </source>
</evidence>
<dbReference type="eggNOG" id="COG0784">
    <property type="taxonomic scope" value="Bacteria"/>
</dbReference>
<gene>
    <name evidence="3" type="ordered locus">Rvan_2300</name>
</gene>
<name>E3I3W1_RHOVT</name>
<dbReference type="EMBL" id="CP002292">
    <property type="protein sequence ID" value="ADP71524.1"/>
    <property type="molecule type" value="Genomic_DNA"/>
</dbReference>